<comment type="caution">
    <text evidence="2">The sequence shown here is derived from an EMBL/GenBank/DDBJ whole genome shotgun (WGS) entry which is preliminary data.</text>
</comment>
<proteinExistence type="predicted"/>
<evidence type="ECO:0000313" key="2">
    <source>
        <dbReference type="EMBL" id="MBW0556162.1"/>
    </source>
</evidence>
<protein>
    <submittedName>
        <fullName evidence="2">Uncharacterized protein</fullName>
    </submittedName>
</protein>
<organism evidence="2 3">
    <name type="scientific">Austropuccinia psidii MF-1</name>
    <dbReference type="NCBI Taxonomy" id="1389203"/>
    <lineage>
        <taxon>Eukaryota</taxon>
        <taxon>Fungi</taxon>
        <taxon>Dikarya</taxon>
        <taxon>Basidiomycota</taxon>
        <taxon>Pucciniomycotina</taxon>
        <taxon>Pucciniomycetes</taxon>
        <taxon>Pucciniales</taxon>
        <taxon>Sphaerophragmiaceae</taxon>
        <taxon>Austropuccinia</taxon>
    </lineage>
</organism>
<feature type="compositionally biased region" description="Basic and acidic residues" evidence="1">
    <location>
        <begin position="86"/>
        <end position="105"/>
    </location>
</feature>
<feature type="compositionally biased region" description="Basic and acidic residues" evidence="1">
    <location>
        <begin position="1"/>
        <end position="10"/>
    </location>
</feature>
<keyword evidence="3" id="KW-1185">Reference proteome</keyword>
<feature type="region of interest" description="Disordered" evidence="1">
    <location>
        <begin position="1"/>
        <end position="33"/>
    </location>
</feature>
<feature type="compositionally biased region" description="Basic residues" evidence="1">
    <location>
        <begin position="11"/>
        <end position="23"/>
    </location>
</feature>
<dbReference type="EMBL" id="AVOT02063470">
    <property type="protein sequence ID" value="MBW0556162.1"/>
    <property type="molecule type" value="Genomic_DNA"/>
</dbReference>
<accession>A0A9Q3PCZ9</accession>
<gene>
    <name evidence="2" type="ORF">O181_095877</name>
</gene>
<evidence type="ECO:0000313" key="3">
    <source>
        <dbReference type="Proteomes" id="UP000765509"/>
    </source>
</evidence>
<sequence>MWRFFTDKHNRQPRSRCGKRFNKPQRSNNQNKLSDTFAIWSTKLLRPIVQHECRNLMPRLKFHEQHEYKHAKHPLTVNSDTPAKPRSRDEERQMLMREREEERRLHEMQIRAEEQRRNDQMNMYMMAMLSKMMGVPLDDPSADLRMGE</sequence>
<feature type="compositionally biased region" description="Polar residues" evidence="1">
    <location>
        <begin position="24"/>
        <end position="33"/>
    </location>
</feature>
<name>A0A9Q3PCZ9_9BASI</name>
<feature type="region of interest" description="Disordered" evidence="1">
    <location>
        <begin position="65"/>
        <end position="105"/>
    </location>
</feature>
<dbReference type="Proteomes" id="UP000765509">
    <property type="component" value="Unassembled WGS sequence"/>
</dbReference>
<reference evidence="2" key="1">
    <citation type="submission" date="2021-03" db="EMBL/GenBank/DDBJ databases">
        <title>Draft genome sequence of rust myrtle Austropuccinia psidii MF-1, a brazilian biotype.</title>
        <authorList>
            <person name="Quecine M.C."/>
            <person name="Pachon D.M.R."/>
            <person name="Bonatelli M.L."/>
            <person name="Correr F.H."/>
            <person name="Franceschini L.M."/>
            <person name="Leite T.F."/>
            <person name="Margarido G.R.A."/>
            <person name="Almeida C.A."/>
            <person name="Ferrarezi J.A."/>
            <person name="Labate C.A."/>
        </authorList>
    </citation>
    <scope>NUCLEOTIDE SEQUENCE</scope>
    <source>
        <strain evidence="2">MF-1</strain>
    </source>
</reference>
<evidence type="ECO:0000256" key="1">
    <source>
        <dbReference type="SAM" id="MobiDB-lite"/>
    </source>
</evidence>
<dbReference type="AlphaFoldDB" id="A0A9Q3PCZ9"/>